<feature type="non-terminal residue" evidence="1">
    <location>
        <position position="53"/>
    </location>
</feature>
<name>A0A087UJQ8_STEMI</name>
<keyword evidence="2" id="KW-1185">Reference proteome</keyword>
<proteinExistence type="predicted"/>
<dbReference type="EMBL" id="KK120135">
    <property type="protein sequence ID" value="KFM77597.1"/>
    <property type="molecule type" value="Genomic_DNA"/>
</dbReference>
<dbReference type="Proteomes" id="UP000054359">
    <property type="component" value="Unassembled WGS sequence"/>
</dbReference>
<dbReference type="AlphaFoldDB" id="A0A087UJQ8"/>
<evidence type="ECO:0000313" key="1">
    <source>
        <dbReference type="EMBL" id="KFM77597.1"/>
    </source>
</evidence>
<organism evidence="1 2">
    <name type="scientific">Stegodyphus mimosarum</name>
    <name type="common">African social velvet spider</name>
    <dbReference type="NCBI Taxonomy" id="407821"/>
    <lineage>
        <taxon>Eukaryota</taxon>
        <taxon>Metazoa</taxon>
        <taxon>Ecdysozoa</taxon>
        <taxon>Arthropoda</taxon>
        <taxon>Chelicerata</taxon>
        <taxon>Arachnida</taxon>
        <taxon>Araneae</taxon>
        <taxon>Araneomorphae</taxon>
        <taxon>Entelegynae</taxon>
        <taxon>Eresoidea</taxon>
        <taxon>Eresidae</taxon>
        <taxon>Stegodyphus</taxon>
    </lineage>
</organism>
<protein>
    <submittedName>
        <fullName evidence="1">Uncharacterized protein</fullName>
    </submittedName>
</protein>
<evidence type="ECO:0000313" key="2">
    <source>
        <dbReference type="Proteomes" id="UP000054359"/>
    </source>
</evidence>
<sequence length="53" mass="6551">MYHPSPDKYLHFDMLYDRSDRVLDCMFSLSIHVCIHNRNRLRRQCMFHYLSMG</sequence>
<reference evidence="1 2" key="1">
    <citation type="submission" date="2013-11" db="EMBL/GenBank/DDBJ databases">
        <title>Genome sequencing of Stegodyphus mimosarum.</title>
        <authorList>
            <person name="Bechsgaard J."/>
        </authorList>
    </citation>
    <scope>NUCLEOTIDE SEQUENCE [LARGE SCALE GENOMIC DNA]</scope>
</reference>
<gene>
    <name evidence="1" type="ORF">X975_07897</name>
</gene>
<accession>A0A087UJQ8</accession>